<dbReference type="Proteomes" id="UP000556026">
    <property type="component" value="Unassembled WGS sequence"/>
</dbReference>
<dbReference type="AlphaFoldDB" id="A0A6V8MKM1"/>
<comment type="caution">
    <text evidence="1">The sequence shown here is derived from an EMBL/GenBank/DDBJ whole genome shotgun (WGS) entry which is preliminary data.</text>
</comment>
<gene>
    <name evidence="1" type="ORF">GMST_28370</name>
</gene>
<dbReference type="RefSeq" id="WP_246399642.1">
    <property type="nucleotide sequence ID" value="NZ_BLXX01000009.1"/>
</dbReference>
<accession>A0A6V8MKM1</accession>
<name>A0A6V8MKM1_9BACT</name>
<keyword evidence="2" id="KW-1185">Reference proteome</keyword>
<organism evidence="1 2">
    <name type="scientific">Geomonas silvestris</name>
    <dbReference type="NCBI Taxonomy" id="2740184"/>
    <lineage>
        <taxon>Bacteria</taxon>
        <taxon>Pseudomonadati</taxon>
        <taxon>Thermodesulfobacteriota</taxon>
        <taxon>Desulfuromonadia</taxon>
        <taxon>Geobacterales</taxon>
        <taxon>Geobacteraceae</taxon>
        <taxon>Geomonas</taxon>
    </lineage>
</organism>
<dbReference type="EMBL" id="BLXX01000009">
    <property type="protein sequence ID" value="GFO60512.1"/>
    <property type="molecule type" value="Genomic_DNA"/>
</dbReference>
<sequence length="144" mass="16173">MTVTNVLIRILRNYRHMGPGKFHAFVLKIVRALTDNPKIPASTWGANPNLLATFLEVGAKYDGVYHKANYGSVLDISEREILQQQLIAYLDEMVADLEAESVRNPEILIYCGFDLAKERRGNTRKKIAHAAAEATVAEHYTDNT</sequence>
<reference evidence="2" key="1">
    <citation type="submission" date="2020-06" db="EMBL/GenBank/DDBJ databases">
        <title>Draft genomic sequence of Geomonas sp. Red330.</title>
        <authorList>
            <person name="Itoh H."/>
            <person name="Zhenxing X."/>
            <person name="Ushijima N."/>
            <person name="Masuda Y."/>
            <person name="Shiratori Y."/>
            <person name="Senoo K."/>
        </authorList>
    </citation>
    <scope>NUCLEOTIDE SEQUENCE [LARGE SCALE GENOMIC DNA]</scope>
    <source>
        <strain evidence="2">Red330</strain>
    </source>
</reference>
<proteinExistence type="predicted"/>
<evidence type="ECO:0000313" key="1">
    <source>
        <dbReference type="EMBL" id="GFO60512.1"/>
    </source>
</evidence>
<protein>
    <submittedName>
        <fullName evidence="1">Uncharacterized protein</fullName>
    </submittedName>
</protein>
<evidence type="ECO:0000313" key="2">
    <source>
        <dbReference type="Proteomes" id="UP000556026"/>
    </source>
</evidence>